<feature type="transmembrane region" description="Helical" evidence="7">
    <location>
        <begin position="142"/>
        <end position="165"/>
    </location>
</feature>
<dbReference type="PANTHER" id="PTHR43414">
    <property type="entry name" value="MULTIDRUG RESISTANCE PROTEIN MDTG"/>
    <property type="match status" value="1"/>
</dbReference>
<evidence type="ECO:0000259" key="8">
    <source>
        <dbReference type="PROSITE" id="PS50850"/>
    </source>
</evidence>
<reference evidence="9 10" key="1">
    <citation type="journal article" date="2023" name="Genome Announc.">
        <title>Pan-Genome Analyses of the Genus Cohnella and Proposal of the Novel Species Cohnella silvisoli sp. nov., Isolated from Forest Soil.</title>
        <authorList>
            <person name="Wang C."/>
            <person name="Mao L."/>
            <person name="Bao G."/>
            <person name="Zhu H."/>
        </authorList>
    </citation>
    <scope>NUCLEOTIDE SEQUENCE [LARGE SCALE GENOMIC DNA]</scope>
    <source>
        <strain evidence="9 10">NL03-T5-1</strain>
    </source>
</reference>
<dbReference type="PANTHER" id="PTHR43414:SF1">
    <property type="entry name" value="PEPTIDE PERMEASE"/>
    <property type="match status" value="1"/>
</dbReference>
<accession>A0ABV1L1U4</accession>
<feature type="transmembrane region" description="Helical" evidence="7">
    <location>
        <begin position="310"/>
        <end position="327"/>
    </location>
</feature>
<dbReference type="InterPro" id="IPR011701">
    <property type="entry name" value="MFS"/>
</dbReference>
<dbReference type="InterPro" id="IPR020846">
    <property type="entry name" value="MFS_dom"/>
</dbReference>
<sequence>MIKTNFITNVFGRYDSGIWIRVLGAALTTITGFMIRPFLVLYLYDRMEGSIMLPMIIVGLQPICGMFISWYGGSWSDRFGRKPLIMVALFLQMLCMLGYIFADEVWQYALISIVNGIGFALYMPAANAQITDMVAEERRAEVFALMHTAFNVGAAVGPVLGLLMFSWNPSAVFLLSAISFVVYALLVWFRLPETAPMTKVNPESSVTPGHLKPRISLRKHKSLLLMTLLSLPVGLLYAQVETTFPLHLQTNFDNFKMILAAVLTFNGFMVIALQIWIARRTEAVSSHFIIGVSYALFAAVSLGYGYSSVIIWLFVAEFVFTIGEMLFGPHMQKAISIMAPKEQRGFYFSVYGASNLLSRGIGPILGGLLFSWSNGEVLFTALAALLAVAGFAQYRVVRNQA</sequence>
<gene>
    <name evidence="9" type="ORF">QJS35_28105</name>
</gene>
<feature type="transmembrane region" description="Helical" evidence="7">
    <location>
        <begin position="378"/>
        <end position="397"/>
    </location>
</feature>
<dbReference type="InterPro" id="IPR036259">
    <property type="entry name" value="MFS_trans_sf"/>
</dbReference>
<feature type="transmembrane region" description="Helical" evidence="7">
    <location>
        <begin position="222"/>
        <end position="238"/>
    </location>
</feature>
<dbReference type="EMBL" id="JASKHM010000020">
    <property type="protein sequence ID" value="MEQ4486252.1"/>
    <property type="molecule type" value="Genomic_DNA"/>
</dbReference>
<evidence type="ECO:0000256" key="5">
    <source>
        <dbReference type="ARBA" id="ARBA00022989"/>
    </source>
</evidence>
<dbReference type="SUPFAM" id="SSF103473">
    <property type="entry name" value="MFS general substrate transporter"/>
    <property type="match status" value="1"/>
</dbReference>
<evidence type="ECO:0000256" key="1">
    <source>
        <dbReference type="ARBA" id="ARBA00004651"/>
    </source>
</evidence>
<evidence type="ECO:0000256" key="4">
    <source>
        <dbReference type="ARBA" id="ARBA00022692"/>
    </source>
</evidence>
<keyword evidence="5 7" id="KW-1133">Transmembrane helix</keyword>
<dbReference type="Pfam" id="PF07690">
    <property type="entry name" value="MFS_1"/>
    <property type="match status" value="1"/>
</dbReference>
<dbReference type="RefSeq" id="WP_232189679.1">
    <property type="nucleotide sequence ID" value="NZ_JAIOAP010000022.1"/>
</dbReference>
<comment type="subcellular location">
    <subcellularLocation>
        <location evidence="1">Cell membrane</location>
        <topology evidence="1">Multi-pass membrane protein</topology>
    </subcellularLocation>
</comment>
<dbReference type="Proteomes" id="UP001493487">
    <property type="component" value="Unassembled WGS sequence"/>
</dbReference>
<dbReference type="PROSITE" id="PS50850">
    <property type="entry name" value="MFS"/>
    <property type="match status" value="1"/>
</dbReference>
<dbReference type="Gene3D" id="1.20.1250.20">
    <property type="entry name" value="MFS general substrate transporter like domains"/>
    <property type="match status" value="1"/>
</dbReference>
<keyword evidence="6 7" id="KW-0472">Membrane</keyword>
<feature type="transmembrane region" description="Helical" evidence="7">
    <location>
        <begin position="108"/>
        <end position="130"/>
    </location>
</feature>
<keyword evidence="3" id="KW-1003">Cell membrane</keyword>
<feature type="transmembrane region" description="Helical" evidence="7">
    <location>
        <begin position="171"/>
        <end position="189"/>
    </location>
</feature>
<evidence type="ECO:0000256" key="7">
    <source>
        <dbReference type="SAM" id="Phobius"/>
    </source>
</evidence>
<evidence type="ECO:0000256" key="3">
    <source>
        <dbReference type="ARBA" id="ARBA00022475"/>
    </source>
</evidence>
<feature type="transmembrane region" description="Helical" evidence="7">
    <location>
        <begin position="20"/>
        <end position="44"/>
    </location>
</feature>
<organism evidence="9 10">
    <name type="scientific">Cohnella silvisoli</name>
    <dbReference type="NCBI Taxonomy" id="2873699"/>
    <lineage>
        <taxon>Bacteria</taxon>
        <taxon>Bacillati</taxon>
        <taxon>Bacillota</taxon>
        <taxon>Bacilli</taxon>
        <taxon>Bacillales</taxon>
        <taxon>Paenibacillaceae</taxon>
        <taxon>Cohnella</taxon>
    </lineage>
</organism>
<dbReference type="CDD" id="cd17329">
    <property type="entry name" value="MFS_MdtH_MDR_like"/>
    <property type="match status" value="1"/>
</dbReference>
<evidence type="ECO:0000256" key="2">
    <source>
        <dbReference type="ARBA" id="ARBA00022448"/>
    </source>
</evidence>
<name>A0ABV1L1U4_9BACL</name>
<feature type="transmembrane region" description="Helical" evidence="7">
    <location>
        <begin position="284"/>
        <end position="304"/>
    </location>
</feature>
<keyword evidence="2" id="KW-0813">Transport</keyword>
<protein>
    <submittedName>
        <fullName evidence="9">MFS transporter</fullName>
    </submittedName>
</protein>
<evidence type="ECO:0000256" key="6">
    <source>
        <dbReference type="ARBA" id="ARBA00023136"/>
    </source>
</evidence>
<feature type="transmembrane region" description="Helical" evidence="7">
    <location>
        <begin position="258"/>
        <end position="277"/>
    </location>
</feature>
<comment type="caution">
    <text evidence="9">The sequence shown here is derived from an EMBL/GenBank/DDBJ whole genome shotgun (WGS) entry which is preliminary data.</text>
</comment>
<feature type="transmembrane region" description="Helical" evidence="7">
    <location>
        <begin position="50"/>
        <end position="72"/>
    </location>
</feature>
<keyword evidence="4 7" id="KW-0812">Transmembrane</keyword>
<feature type="transmembrane region" description="Helical" evidence="7">
    <location>
        <begin position="84"/>
        <end position="102"/>
    </location>
</feature>
<evidence type="ECO:0000313" key="9">
    <source>
        <dbReference type="EMBL" id="MEQ4486252.1"/>
    </source>
</evidence>
<keyword evidence="10" id="KW-1185">Reference proteome</keyword>
<evidence type="ECO:0000313" key="10">
    <source>
        <dbReference type="Proteomes" id="UP001493487"/>
    </source>
</evidence>
<feature type="domain" description="Major facilitator superfamily (MFS) profile" evidence="8">
    <location>
        <begin position="17"/>
        <end position="401"/>
    </location>
</feature>
<proteinExistence type="predicted"/>
<feature type="transmembrane region" description="Helical" evidence="7">
    <location>
        <begin position="348"/>
        <end position="372"/>
    </location>
</feature>